<feature type="compositionally biased region" description="Gly residues" evidence="1">
    <location>
        <begin position="564"/>
        <end position="580"/>
    </location>
</feature>
<dbReference type="RefSeq" id="XP_035454992.2">
    <property type="nucleotide sequence ID" value="XM_035599099.2"/>
</dbReference>
<organism evidence="3 4">
    <name type="scientific">Spodoptera frugiperda</name>
    <name type="common">Fall armyworm</name>
    <dbReference type="NCBI Taxonomy" id="7108"/>
    <lineage>
        <taxon>Eukaryota</taxon>
        <taxon>Metazoa</taxon>
        <taxon>Ecdysozoa</taxon>
        <taxon>Arthropoda</taxon>
        <taxon>Hexapoda</taxon>
        <taxon>Insecta</taxon>
        <taxon>Pterygota</taxon>
        <taxon>Neoptera</taxon>
        <taxon>Endopterygota</taxon>
        <taxon>Lepidoptera</taxon>
        <taxon>Glossata</taxon>
        <taxon>Ditrysia</taxon>
        <taxon>Noctuoidea</taxon>
        <taxon>Noctuidae</taxon>
        <taxon>Amphipyrinae</taxon>
        <taxon>Spodoptera</taxon>
    </lineage>
</organism>
<dbReference type="GeneID" id="118279408"/>
<dbReference type="GO" id="GO:0030020">
    <property type="term" value="F:extracellular matrix structural constituent conferring tensile strength"/>
    <property type="evidence" value="ECO:0007669"/>
    <property type="project" value="TreeGrafter"/>
</dbReference>
<feature type="compositionally biased region" description="Polar residues" evidence="1">
    <location>
        <begin position="487"/>
        <end position="496"/>
    </location>
</feature>
<gene>
    <name evidence="4" type="primary">LOC118279408</name>
</gene>
<feature type="compositionally biased region" description="Gly residues" evidence="1">
    <location>
        <begin position="519"/>
        <end position="546"/>
    </location>
</feature>
<dbReference type="OrthoDB" id="6924245at2759"/>
<name>A0A9R0DIB2_SPOFR</name>
<evidence type="ECO:0000313" key="3">
    <source>
        <dbReference type="Proteomes" id="UP000829999"/>
    </source>
</evidence>
<keyword evidence="2" id="KW-0472">Membrane</keyword>
<dbReference type="GO" id="GO:0031012">
    <property type="term" value="C:extracellular matrix"/>
    <property type="evidence" value="ECO:0007669"/>
    <property type="project" value="TreeGrafter"/>
</dbReference>
<accession>A0A9R0DIB2</accession>
<evidence type="ECO:0000313" key="4">
    <source>
        <dbReference type="RefSeq" id="XP_035454992.2"/>
    </source>
</evidence>
<evidence type="ECO:0000256" key="1">
    <source>
        <dbReference type="SAM" id="MobiDB-lite"/>
    </source>
</evidence>
<feature type="compositionally biased region" description="Basic and acidic residues" evidence="1">
    <location>
        <begin position="925"/>
        <end position="943"/>
    </location>
</feature>
<dbReference type="PANTHER" id="PTHR24023:SF1105">
    <property type="entry name" value="FIBRILLAR COLLAGEN NC1 DOMAIN-CONTAINING PROTEIN"/>
    <property type="match status" value="1"/>
</dbReference>
<sequence>MQLLYFHKIMCRTVIFLGISIILFEQSLTHRERCDRQKIILLGDGNMGATSQFSWLGLFKVPLDNGGGVVKHAVSAIVLIKRNYAVANADDIAKTPENIFLEESTAMFLSKDGALVNYRPLSYVTHPEYETVVYSSIAVVKLAVPKHSPLVPICFTKTLYDTKQLYLFGYTDDNDKLEKIVYKIQSVENQICDQFYTAEGLVDVRRKPQSYVCGVHQHSSAPCVWENGLVLASNTTGWFTLIGFSLHGPGCGVPARFIFMLHYFSWINSVTLGDSAGRSGADEAEEVHIHEIQSVINPPTRRTSAFVFRHDYLSWPKSREATKLNYFTVAPTYEEDEHAIAIYPFQTTQEMYHNACQSRRMQMYREQFELTAGLFDTGSVTYKLSMYNLRVGACTCVTISMTCTNRSEAFLTLRDEINFTPEDRQVDSSPYEIFRVFPVIFRTPKNRTRRHDYGYNDRHGGRPTGRNGGAGNYGPDRPGNRRHGSRPGSNIPSGRTGSHRPSIRAGGRVSSYRPVGRPGSYGPGGTAGSYGLGGTSGRYGPGGTSGRYGPSGTAGSYGPSGTSGSYGPGGTSGSYGPGGTSGSYGPGGTAGSYGPGGTSGSYGLGGTSGRYGPGGTSGRYGPGGTSGSYGPGGTSGSYGPGGTSGSYGPGGTSGSYGPGGTSGSYGPGGTSGRYGPGGTSGSYGPGGTSGRYGPGGTSGRYGPGGTSGSYGPVGRPGSYGYGSYDNNYNDHAFESKYGSRRKVKPIGGSAYDYLYDVLPGSMPYVKDSYYAREKDITAYYFGPGGYAMYIVSATHPPPKGRPGGYEPDSKYFHHYSIITNFTKDLHPSKPDEVDPENNPNFTLTTLQDEVSTGKVVSYDLYVRLEFQGRAELNFIIYGEPQNAFGTTTPKGPTVVTGPDGLTLQDYADSIIFNYDVSKHVGRIGNTDERPNSDNDNKQTKYPDFDDADGLSMSSHEPIDKRLREQSVYGQPEEDLLHNVDSSLKEAPLVADYGRDPVSAAAALGAGSAAALACIVVLLAIG</sequence>
<dbReference type="SUPFAM" id="SSF50494">
    <property type="entry name" value="Trypsin-like serine proteases"/>
    <property type="match status" value="1"/>
</dbReference>
<dbReference type="GO" id="GO:0030198">
    <property type="term" value="P:extracellular matrix organization"/>
    <property type="evidence" value="ECO:0007669"/>
    <property type="project" value="TreeGrafter"/>
</dbReference>
<keyword evidence="2" id="KW-0812">Transmembrane</keyword>
<proteinExistence type="predicted"/>
<evidence type="ECO:0000256" key="2">
    <source>
        <dbReference type="SAM" id="Phobius"/>
    </source>
</evidence>
<protein>
    <submittedName>
        <fullName evidence="4">Uncharacterized protein LOC118279408</fullName>
    </submittedName>
</protein>
<dbReference type="PANTHER" id="PTHR24023">
    <property type="entry name" value="COLLAGEN ALPHA"/>
    <property type="match status" value="1"/>
</dbReference>
<feature type="compositionally biased region" description="Low complexity" evidence="1">
    <location>
        <begin position="547"/>
        <end position="563"/>
    </location>
</feature>
<dbReference type="Gene3D" id="2.40.10.10">
    <property type="entry name" value="Trypsin-like serine proteases"/>
    <property type="match status" value="1"/>
</dbReference>
<feature type="region of interest" description="Disordered" evidence="1">
    <location>
        <begin position="604"/>
        <end position="710"/>
    </location>
</feature>
<feature type="region of interest" description="Disordered" evidence="1">
    <location>
        <begin position="448"/>
        <end position="580"/>
    </location>
</feature>
<dbReference type="InterPro" id="IPR043504">
    <property type="entry name" value="Peptidase_S1_PA_chymotrypsin"/>
</dbReference>
<dbReference type="AlphaFoldDB" id="A0A9R0DIB2"/>
<reference evidence="4" key="1">
    <citation type="submission" date="2025-08" db="UniProtKB">
        <authorList>
            <consortium name="RefSeq"/>
        </authorList>
    </citation>
    <scope>IDENTIFICATION</scope>
    <source>
        <tissue evidence="4">Whole larval tissue</tissue>
    </source>
</reference>
<keyword evidence="2" id="KW-1133">Transmembrane helix</keyword>
<dbReference type="GO" id="GO:0005615">
    <property type="term" value="C:extracellular space"/>
    <property type="evidence" value="ECO:0007669"/>
    <property type="project" value="TreeGrafter"/>
</dbReference>
<dbReference type="Proteomes" id="UP000829999">
    <property type="component" value="Chromosome 14"/>
</dbReference>
<feature type="compositionally biased region" description="Gly residues" evidence="1">
    <location>
        <begin position="604"/>
        <end position="708"/>
    </location>
</feature>
<feature type="compositionally biased region" description="Basic and acidic residues" evidence="1">
    <location>
        <begin position="451"/>
        <end position="460"/>
    </location>
</feature>
<feature type="region of interest" description="Disordered" evidence="1">
    <location>
        <begin position="922"/>
        <end position="958"/>
    </location>
</feature>
<keyword evidence="3" id="KW-1185">Reference proteome</keyword>
<feature type="transmembrane region" description="Helical" evidence="2">
    <location>
        <begin position="997"/>
        <end position="1020"/>
    </location>
</feature>
<feature type="compositionally biased region" description="Gly residues" evidence="1">
    <location>
        <begin position="462"/>
        <end position="472"/>
    </location>
</feature>
<dbReference type="InterPro" id="IPR050149">
    <property type="entry name" value="Collagen_superfamily"/>
</dbReference>
<dbReference type="InterPro" id="IPR009003">
    <property type="entry name" value="Peptidase_S1_PA"/>
</dbReference>